<reference evidence="1 2" key="1">
    <citation type="submission" date="2015-11" db="EMBL/GenBank/DDBJ databases">
        <title>Genome sequence of Pyrodictium occultum PL-19, a marine hyperthermophilic archaeon isolated from Volcano, Italy.</title>
        <authorList>
            <person name="Utturkar S."/>
            <person name="Huber H."/>
            <person name="Leptihn S."/>
            <person name="Brown S."/>
            <person name="Stetter K.O."/>
            <person name="Podar M."/>
        </authorList>
    </citation>
    <scope>NUCLEOTIDE SEQUENCE [LARGE SCALE GENOMIC DNA]</scope>
    <source>
        <strain evidence="1 2">PL-19</strain>
    </source>
</reference>
<evidence type="ECO:0000313" key="1">
    <source>
        <dbReference type="EMBL" id="KSW12358.1"/>
    </source>
</evidence>
<name>A0A0V8RWC5_PYROC</name>
<protein>
    <recommendedName>
        <fullName evidence="3">Fe-S oxidoreductase</fullName>
    </recommendedName>
</protein>
<dbReference type="Proteomes" id="UP000053352">
    <property type="component" value="Unassembled WGS sequence"/>
</dbReference>
<evidence type="ECO:0000313" key="2">
    <source>
        <dbReference type="Proteomes" id="UP000053352"/>
    </source>
</evidence>
<accession>A0A0V8RWC5</accession>
<dbReference type="PANTHER" id="PTHR35866:SF1">
    <property type="entry name" value="YKGJ FAMILY CYSTEINE CLUSTER PROTEIN"/>
    <property type="match status" value="1"/>
</dbReference>
<keyword evidence="2" id="KW-1185">Reference proteome</keyword>
<dbReference type="EMBL" id="LNTB01000001">
    <property type="protein sequence ID" value="KSW12358.1"/>
    <property type="molecule type" value="Genomic_DNA"/>
</dbReference>
<dbReference type="AlphaFoldDB" id="A0A0V8RWC5"/>
<dbReference type="PANTHER" id="PTHR35866">
    <property type="entry name" value="PUTATIVE-RELATED"/>
    <property type="match status" value="1"/>
</dbReference>
<evidence type="ECO:0008006" key="3">
    <source>
        <dbReference type="Google" id="ProtNLM"/>
    </source>
</evidence>
<proteinExistence type="predicted"/>
<organism evidence="1 2">
    <name type="scientific">Pyrodictium occultum</name>
    <dbReference type="NCBI Taxonomy" id="2309"/>
    <lineage>
        <taxon>Archaea</taxon>
        <taxon>Thermoproteota</taxon>
        <taxon>Thermoprotei</taxon>
        <taxon>Desulfurococcales</taxon>
        <taxon>Pyrodictiaceae</taxon>
        <taxon>Pyrodictium</taxon>
    </lineage>
</organism>
<dbReference type="OrthoDB" id="36424at2157"/>
<dbReference type="InterPro" id="IPR005358">
    <property type="entry name" value="Puta_zinc/iron-chelating_dom"/>
</dbReference>
<gene>
    <name evidence="1" type="ORF">CF15_06360</name>
</gene>
<dbReference type="RefSeq" id="WP_058371040.1">
    <property type="nucleotide sequence ID" value="NZ_LNTB01000001.1"/>
</dbReference>
<dbReference type="Pfam" id="PF03692">
    <property type="entry name" value="CxxCxxCC"/>
    <property type="match status" value="1"/>
</dbReference>
<comment type="caution">
    <text evidence="1">The sequence shown here is derived from an EMBL/GenBank/DDBJ whole genome shotgun (WGS) entry which is preliminary data.</text>
</comment>
<sequence>MARGLPVFKCLFCEHCCYFSEEYEMPVVYPWEKRRLEEIASVLGAKLSFKPLQVYMDDEGNCAVALYRWVIRGFCPFFDRATKRCRIHEDKPLACKMYPILLEMPSGNLLVSGKCDWVKKQGPQLMERLAARPNDIPRVFPSEFEAAKKAFIEFLTIASFTKAHRLRPVNVNKLEDCKSVVDMDDYMARFE</sequence>